<dbReference type="InterPro" id="IPR037401">
    <property type="entry name" value="SnoaL-like"/>
</dbReference>
<feature type="region of interest" description="Disordered" evidence="1">
    <location>
        <begin position="118"/>
        <end position="144"/>
    </location>
</feature>
<dbReference type="Proteomes" id="UP000644693">
    <property type="component" value="Unassembled WGS sequence"/>
</dbReference>
<comment type="caution">
    <text evidence="3">The sequence shown here is derived from an EMBL/GenBank/DDBJ whole genome shotgun (WGS) entry which is preliminary data.</text>
</comment>
<name>A0A918XCJ1_9GAMM</name>
<accession>A0A918XCJ1</accession>
<reference evidence="3" key="2">
    <citation type="submission" date="2020-09" db="EMBL/GenBank/DDBJ databases">
        <authorList>
            <person name="Sun Q."/>
            <person name="Kim S."/>
        </authorList>
    </citation>
    <scope>NUCLEOTIDE SEQUENCE</scope>
    <source>
        <strain evidence="3">KCTC 23430</strain>
    </source>
</reference>
<dbReference type="InterPro" id="IPR032710">
    <property type="entry name" value="NTF2-like_dom_sf"/>
</dbReference>
<dbReference type="SUPFAM" id="SSF54427">
    <property type="entry name" value="NTF2-like"/>
    <property type="match status" value="1"/>
</dbReference>
<evidence type="ECO:0000313" key="3">
    <source>
        <dbReference type="EMBL" id="GHD24898.1"/>
    </source>
</evidence>
<proteinExistence type="predicted"/>
<evidence type="ECO:0000259" key="2">
    <source>
        <dbReference type="Pfam" id="PF13577"/>
    </source>
</evidence>
<dbReference type="AlphaFoldDB" id="A0A918XCJ1"/>
<keyword evidence="4" id="KW-1185">Reference proteome</keyword>
<dbReference type="Pfam" id="PF13577">
    <property type="entry name" value="SnoaL_4"/>
    <property type="match status" value="1"/>
</dbReference>
<dbReference type="EMBL" id="BMYM01000001">
    <property type="protein sequence ID" value="GHD24898.1"/>
    <property type="molecule type" value="Genomic_DNA"/>
</dbReference>
<organism evidence="3 4">
    <name type="scientific">Parahalioglobus pacificus</name>
    <dbReference type="NCBI Taxonomy" id="930806"/>
    <lineage>
        <taxon>Bacteria</taxon>
        <taxon>Pseudomonadati</taxon>
        <taxon>Pseudomonadota</taxon>
        <taxon>Gammaproteobacteria</taxon>
        <taxon>Cellvibrionales</taxon>
        <taxon>Halieaceae</taxon>
        <taxon>Parahalioglobus</taxon>
    </lineage>
</organism>
<dbReference type="Gene3D" id="3.10.450.50">
    <property type="match status" value="1"/>
</dbReference>
<reference evidence="3" key="1">
    <citation type="journal article" date="2014" name="Int. J. Syst. Evol. Microbiol.">
        <title>Complete genome sequence of Corynebacterium casei LMG S-19264T (=DSM 44701T), isolated from a smear-ripened cheese.</title>
        <authorList>
            <consortium name="US DOE Joint Genome Institute (JGI-PGF)"/>
            <person name="Walter F."/>
            <person name="Albersmeier A."/>
            <person name="Kalinowski J."/>
            <person name="Ruckert C."/>
        </authorList>
    </citation>
    <scope>NUCLEOTIDE SEQUENCE</scope>
    <source>
        <strain evidence="3">KCTC 23430</strain>
    </source>
</reference>
<evidence type="ECO:0000313" key="4">
    <source>
        <dbReference type="Proteomes" id="UP000644693"/>
    </source>
</evidence>
<sequence length="144" mass="16493">MDKDLAYSVWHEGGTALYHGMFEGSGHGFVDWVWEAHAAMERHSHQIANALIVVDGKAAKSETYVTVTLWTNPDQEGRLQEITVKGRYLDEWAERSGRWAISHREYVTDMQSMHDVDRDTVDEASQRNSSDPSFRLFPAHKESK</sequence>
<feature type="domain" description="SnoaL-like" evidence="2">
    <location>
        <begin position="2"/>
        <end position="104"/>
    </location>
</feature>
<evidence type="ECO:0000256" key="1">
    <source>
        <dbReference type="SAM" id="MobiDB-lite"/>
    </source>
</evidence>
<protein>
    <recommendedName>
        <fullName evidence="2">SnoaL-like domain-containing protein</fullName>
    </recommendedName>
</protein>
<gene>
    <name evidence="3" type="ORF">GCM10007053_00050</name>
</gene>